<evidence type="ECO:0000313" key="3">
    <source>
        <dbReference type="Proteomes" id="UP001060733"/>
    </source>
</evidence>
<evidence type="ECO:0000313" key="2">
    <source>
        <dbReference type="EMBL" id="UXY40368.1"/>
    </source>
</evidence>
<gene>
    <name evidence="2" type="ORF">N8I86_38020</name>
</gene>
<keyword evidence="1" id="KW-1133">Transmembrane helix</keyword>
<organism evidence="2 3">
    <name type="scientific">Streptomyces albidocamelliae</name>
    <dbReference type="NCBI Taxonomy" id="2981135"/>
    <lineage>
        <taxon>Bacteria</taxon>
        <taxon>Bacillati</taxon>
        <taxon>Actinomycetota</taxon>
        <taxon>Actinomycetes</taxon>
        <taxon>Kitasatosporales</taxon>
        <taxon>Streptomycetaceae</taxon>
        <taxon>Streptomyces</taxon>
    </lineage>
</organism>
<dbReference type="RefSeq" id="WP_263280241.1">
    <property type="nucleotide sequence ID" value="NZ_CP106796.1"/>
</dbReference>
<dbReference type="EMBL" id="CP106796">
    <property type="protein sequence ID" value="UXY40368.1"/>
    <property type="molecule type" value="Genomic_DNA"/>
</dbReference>
<sequence>MSVIVAQARHPKSAFEMDALPHRAVTLRDRAGHAQLGQELHALSPGYLVRLLVVLAAVLGALTATLALAAAFASTATTRTAARNTLDLLLRLVPWYTPRG</sequence>
<proteinExistence type="predicted"/>
<accession>A0ABY6F152</accession>
<feature type="transmembrane region" description="Helical" evidence="1">
    <location>
        <begin position="47"/>
        <end position="73"/>
    </location>
</feature>
<evidence type="ECO:0000256" key="1">
    <source>
        <dbReference type="SAM" id="Phobius"/>
    </source>
</evidence>
<keyword evidence="2" id="KW-0614">Plasmid</keyword>
<keyword evidence="3" id="KW-1185">Reference proteome</keyword>
<keyword evidence="1" id="KW-0812">Transmembrane</keyword>
<reference evidence="2" key="1">
    <citation type="submission" date="2022-10" db="EMBL/GenBank/DDBJ databases">
        <authorList>
            <person name="Mo P."/>
        </authorList>
    </citation>
    <scope>NUCLEOTIDE SEQUENCE</scope>
    <source>
        <strain evidence="2">HUAS 14-6</strain>
        <plasmid evidence="2">punmamed2</plasmid>
    </source>
</reference>
<keyword evidence="1" id="KW-0472">Membrane</keyword>
<dbReference type="Proteomes" id="UP001060733">
    <property type="component" value="Plasmid punmamed2"/>
</dbReference>
<protein>
    <submittedName>
        <fullName evidence="2">Uncharacterized protein</fullName>
    </submittedName>
</protein>
<geneLocation type="plasmid" evidence="2 3">
    <name>punmamed2</name>
</geneLocation>
<name>A0ABY6F152_9ACTN</name>